<feature type="region of interest" description="Disordered" evidence="1">
    <location>
        <begin position="1"/>
        <end position="66"/>
    </location>
</feature>
<accession>A0A5D0TVW3</accession>
<sequence>MTPENGTETTEAAHMDEVDVNPAVHRATEPDEEQVLTELYGAPDADGVFRGAGADEDDESGAEDAE</sequence>
<gene>
    <name evidence="2" type="ORF">FXF65_35135</name>
</gene>
<proteinExistence type="predicted"/>
<dbReference type="AlphaFoldDB" id="A0A5D0TVW3"/>
<keyword evidence="3" id="KW-1185">Reference proteome</keyword>
<dbReference type="OrthoDB" id="3483557at2"/>
<reference evidence="2 3" key="1">
    <citation type="submission" date="2019-08" db="EMBL/GenBank/DDBJ databases">
        <title>Actinomadura sp. nov. CYP1-5 isolated from mountain soil.</title>
        <authorList>
            <person name="Songsumanus A."/>
            <person name="Kuncharoen N."/>
            <person name="Kudo T."/>
            <person name="Yuki M."/>
            <person name="Igarashi Y."/>
            <person name="Tanasupawat S."/>
        </authorList>
    </citation>
    <scope>NUCLEOTIDE SEQUENCE [LARGE SCALE GENOMIC DNA]</scope>
    <source>
        <strain evidence="2 3">GKU157</strain>
    </source>
</reference>
<name>A0A5D0TVW3_9ACTN</name>
<dbReference type="Proteomes" id="UP000322634">
    <property type="component" value="Unassembled WGS sequence"/>
</dbReference>
<feature type="compositionally biased region" description="Acidic residues" evidence="1">
    <location>
        <begin position="54"/>
        <end position="66"/>
    </location>
</feature>
<dbReference type="EMBL" id="VSFF01000014">
    <property type="protein sequence ID" value="TYC09475.1"/>
    <property type="molecule type" value="Genomic_DNA"/>
</dbReference>
<evidence type="ECO:0000313" key="2">
    <source>
        <dbReference type="EMBL" id="TYC09475.1"/>
    </source>
</evidence>
<comment type="caution">
    <text evidence="2">The sequence shown here is derived from an EMBL/GenBank/DDBJ whole genome shotgun (WGS) entry which is preliminary data.</text>
</comment>
<protein>
    <submittedName>
        <fullName evidence="2">Uncharacterized protein</fullName>
    </submittedName>
</protein>
<feature type="compositionally biased region" description="Polar residues" evidence="1">
    <location>
        <begin position="1"/>
        <end position="10"/>
    </location>
</feature>
<organism evidence="2 3">
    <name type="scientific">Actinomadura syzygii</name>
    <dbReference type="NCBI Taxonomy" id="1427538"/>
    <lineage>
        <taxon>Bacteria</taxon>
        <taxon>Bacillati</taxon>
        <taxon>Actinomycetota</taxon>
        <taxon>Actinomycetes</taxon>
        <taxon>Streptosporangiales</taxon>
        <taxon>Thermomonosporaceae</taxon>
        <taxon>Actinomadura</taxon>
    </lineage>
</organism>
<evidence type="ECO:0000256" key="1">
    <source>
        <dbReference type="SAM" id="MobiDB-lite"/>
    </source>
</evidence>
<evidence type="ECO:0000313" key="3">
    <source>
        <dbReference type="Proteomes" id="UP000322634"/>
    </source>
</evidence>